<name>A0A2H0UKT7_9BACT</name>
<evidence type="ECO:0000313" key="2">
    <source>
        <dbReference type="Proteomes" id="UP000229526"/>
    </source>
</evidence>
<dbReference type="Proteomes" id="UP000229526">
    <property type="component" value="Unassembled WGS sequence"/>
</dbReference>
<dbReference type="AlphaFoldDB" id="A0A2H0UKT7"/>
<comment type="caution">
    <text evidence="1">The sequence shown here is derived from an EMBL/GenBank/DDBJ whole genome shotgun (WGS) entry which is preliminary data.</text>
</comment>
<gene>
    <name evidence="1" type="ORF">COU11_02095</name>
</gene>
<proteinExistence type="predicted"/>
<accession>A0A2H0UKT7</accession>
<sequence length="226" mass="25697">MEKKMDTYKSKQLTKNETKLVPALTRPARIAGVEIPEWWDCQWQRIPCNKKACFLCSKQEVEEAWDVIADARAVLEEVSVGALPVSQKRTAIGECAECHAPLKDSNHPMSRSVGKWADELFEVFMAGVVEDAWWLDTEAAAEVEWYAPVLLDKVGQQLETNAWLSSDPRNQVAEADHGYTRYVFAECLLKLERSLRELALYDSGQKAEFALAIARLTRLKQRILKL</sequence>
<evidence type="ECO:0000313" key="1">
    <source>
        <dbReference type="EMBL" id="PIR87000.1"/>
    </source>
</evidence>
<dbReference type="EMBL" id="PFBD01000020">
    <property type="protein sequence ID" value="PIR87000.1"/>
    <property type="molecule type" value="Genomic_DNA"/>
</dbReference>
<protein>
    <submittedName>
        <fullName evidence="1">Uncharacterized protein</fullName>
    </submittedName>
</protein>
<reference evidence="2" key="1">
    <citation type="submission" date="2017-09" db="EMBL/GenBank/DDBJ databases">
        <title>Depth-based differentiation of microbial function through sediment-hosted aquifers and enrichment of novel symbionts in the deep terrestrial subsurface.</title>
        <authorList>
            <person name="Probst A.J."/>
            <person name="Ladd B."/>
            <person name="Jarett J.K."/>
            <person name="Geller-Mcgrath D.E."/>
            <person name="Sieber C.M.K."/>
            <person name="Emerson J.B."/>
            <person name="Anantharaman K."/>
            <person name="Thomas B.C."/>
            <person name="Malmstrom R."/>
            <person name="Stieglmeier M."/>
            <person name="Klingl A."/>
            <person name="Woyke T."/>
            <person name="Ryan C.M."/>
            <person name="Banfield J.F."/>
        </authorList>
    </citation>
    <scope>NUCLEOTIDE SEQUENCE [LARGE SCALE GENOMIC DNA]</scope>
</reference>
<organism evidence="1 2">
    <name type="scientific">Candidatus Harrisonbacteria bacterium CG10_big_fil_rev_8_21_14_0_10_49_15</name>
    <dbReference type="NCBI Taxonomy" id="1974587"/>
    <lineage>
        <taxon>Bacteria</taxon>
        <taxon>Candidatus Harrisoniibacteriota</taxon>
    </lineage>
</organism>